<dbReference type="PANTHER" id="PTHR40469:SF2">
    <property type="entry name" value="GALACTOSE-BINDING DOMAIN-LIKE SUPERFAMILY PROTEIN"/>
    <property type="match status" value="1"/>
</dbReference>
<evidence type="ECO:0000256" key="1">
    <source>
        <dbReference type="SAM" id="SignalP"/>
    </source>
</evidence>
<dbReference type="Pfam" id="PF06283">
    <property type="entry name" value="ThuA"/>
    <property type="match status" value="1"/>
</dbReference>
<evidence type="ECO:0000259" key="2">
    <source>
        <dbReference type="Pfam" id="PF06283"/>
    </source>
</evidence>
<feature type="domain" description="ThuA-like" evidence="2">
    <location>
        <begin position="33"/>
        <end position="253"/>
    </location>
</feature>
<dbReference type="Proteomes" id="UP000824156">
    <property type="component" value="Unassembled WGS sequence"/>
</dbReference>
<feature type="signal peptide" evidence="1">
    <location>
        <begin position="1"/>
        <end position="25"/>
    </location>
</feature>
<dbReference type="InterPro" id="IPR029062">
    <property type="entry name" value="Class_I_gatase-like"/>
</dbReference>
<keyword evidence="1" id="KW-0732">Signal</keyword>
<comment type="caution">
    <text evidence="3">The sequence shown here is derived from an EMBL/GenBank/DDBJ whole genome shotgun (WGS) entry which is preliminary data.</text>
</comment>
<dbReference type="PANTHER" id="PTHR40469">
    <property type="entry name" value="SECRETED GLYCOSYL HYDROLASE"/>
    <property type="match status" value="1"/>
</dbReference>
<proteinExistence type="predicted"/>
<feature type="chain" id="PRO_5038701325" evidence="1">
    <location>
        <begin position="26"/>
        <end position="278"/>
    </location>
</feature>
<dbReference type="PROSITE" id="PS51257">
    <property type="entry name" value="PROKAR_LIPOPROTEIN"/>
    <property type="match status" value="1"/>
</dbReference>
<evidence type="ECO:0000313" key="4">
    <source>
        <dbReference type="Proteomes" id="UP000824156"/>
    </source>
</evidence>
<dbReference type="SUPFAM" id="SSF52317">
    <property type="entry name" value="Class I glutamine amidotransferase-like"/>
    <property type="match status" value="1"/>
</dbReference>
<protein>
    <submittedName>
        <fullName evidence="3">ThuA domain-containing protein</fullName>
    </submittedName>
</protein>
<gene>
    <name evidence="3" type="ORF">H9853_00335</name>
</gene>
<dbReference type="Gene3D" id="3.40.50.880">
    <property type="match status" value="1"/>
</dbReference>
<reference evidence="3" key="1">
    <citation type="journal article" date="2021" name="PeerJ">
        <title>Extensive microbial diversity within the chicken gut microbiome revealed by metagenomics and culture.</title>
        <authorList>
            <person name="Gilroy R."/>
            <person name="Ravi A."/>
            <person name="Getino M."/>
            <person name="Pursley I."/>
            <person name="Horton D.L."/>
            <person name="Alikhan N.F."/>
            <person name="Baker D."/>
            <person name="Gharbi K."/>
            <person name="Hall N."/>
            <person name="Watson M."/>
            <person name="Adriaenssens E.M."/>
            <person name="Foster-Nyarko E."/>
            <person name="Jarju S."/>
            <person name="Secka A."/>
            <person name="Antonio M."/>
            <person name="Oren A."/>
            <person name="Chaudhuri R.R."/>
            <person name="La Ragione R."/>
            <person name="Hildebrand F."/>
            <person name="Pallen M.J."/>
        </authorList>
    </citation>
    <scope>NUCLEOTIDE SEQUENCE</scope>
    <source>
        <strain evidence="3">1719</strain>
    </source>
</reference>
<dbReference type="EMBL" id="DXEZ01000006">
    <property type="protein sequence ID" value="HIX53447.1"/>
    <property type="molecule type" value="Genomic_DNA"/>
</dbReference>
<sequence length="278" mass="32045">MNRMKLVVYSLILVLSCFSSQKSYGQGQVSAKNILVFTKNGEGFKHDNIEASSQAIVRLGEELGFKVTVSEDSKIFNPEELQRYTMVVFANTNNEVFEQDVERLAFRQFVQAGGTVLGIHSVLGTERNWKWFSQLVGGTFVWHPRKQNLRVIKIKEHSSVEGLPTFWELEDECYFTKSFYPGIENVLAVDLNRLTKEAKDQLPNYISSFGMLHPVTWHQAYDGGHVWVTSLGHNKEIYQDATFLKHLKQGIQYLLTRYKGLDYEKVSVRHFDEGLMYE</sequence>
<reference evidence="3" key="2">
    <citation type="submission" date="2021-04" db="EMBL/GenBank/DDBJ databases">
        <authorList>
            <person name="Gilroy R."/>
        </authorList>
    </citation>
    <scope>NUCLEOTIDE SEQUENCE</scope>
    <source>
        <strain evidence="3">1719</strain>
    </source>
</reference>
<dbReference type="AlphaFoldDB" id="A0A9D1W7W2"/>
<name>A0A9D1W7W2_9SPHI</name>
<evidence type="ECO:0000313" key="3">
    <source>
        <dbReference type="EMBL" id="HIX53447.1"/>
    </source>
</evidence>
<dbReference type="InterPro" id="IPR029010">
    <property type="entry name" value="ThuA-like"/>
</dbReference>
<organism evidence="3 4">
    <name type="scientific">Candidatus Sphingobacterium stercoripullorum</name>
    <dbReference type="NCBI Taxonomy" id="2838759"/>
    <lineage>
        <taxon>Bacteria</taxon>
        <taxon>Pseudomonadati</taxon>
        <taxon>Bacteroidota</taxon>
        <taxon>Sphingobacteriia</taxon>
        <taxon>Sphingobacteriales</taxon>
        <taxon>Sphingobacteriaceae</taxon>
        <taxon>Sphingobacterium</taxon>
    </lineage>
</organism>
<accession>A0A9D1W7W2</accession>